<keyword evidence="2 4" id="KW-0175">Coiled coil</keyword>
<dbReference type="GO" id="GO:0005634">
    <property type="term" value="C:nucleus"/>
    <property type="evidence" value="ECO:0007669"/>
    <property type="project" value="UniProtKB-SubCell"/>
</dbReference>
<dbReference type="EMBL" id="LTDL01000014">
    <property type="protein sequence ID" value="OAG32034.1"/>
    <property type="molecule type" value="Genomic_DNA"/>
</dbReference>
<dbReference type="Pfam" id="PF03962">
    <property type="entry name" value="Mnd1"/>
    <property type="match status" value="1"/>
</dbReference>
<reference evidence="7 8" key="1">
    <citation type="submission" date="2016-02" db="EMBL/GenBank/DDBJ databases">
        <title>Discovery of a natural microsporidian pathogen with a broad tissue tropism in Caenorhabditis elegans.</title>
        <authorList>
            <person name="Luallen R.J."/>
            <person name="Reinke A.W."/>
            <person name="Tong L."/>
            <person name="Botts M.R."/>
            <person name="Felix M.-A."/>
            <person name="Troemel E.R."/>
        </authorList>
    </citation>
    <scope>NUCLEOTIDE SEQUENCE [LARGE SCALE GENOMIC DNA]</scope>
    <source>
        <strain evidence="7 8">JUm2807</strain>
    </source>
</reference>
<proteinExistence type="predicted"/>
<evidence type="ECO:0000259" key="5">
    <source>
        <dbReference type="Pfam" id="PF03962"/>
    </source>
</evidence>
<dbReference type="VEuPathDB" id="MicrosporidiaDB:NEDG_00509"/>
<dbReference type="AlphaFoldDB" id="A0A177EJ78"/>
<gene>
    <name evidence="7" type="ORF">NEDG_00509</name>
</gene>
<evidence type="ECO:0000313" key="8">
    <source>
        <dbReference type="Proteomes" id="UP000185944"/>
    </source>
</evidence>
<dbReference type="OrthoDB" id="273345at2759"/>
<organism evidence="7 8">
    <name type="scientific">Nematocida displodere</name>
    <dbReference type="NCBI Taxonomy" id="1805483"/>
    <lineage>
        <taxon>Eukaryota</taxon>
        <taxon>Fungi</taxon>
        <taxon>Fungi incertae sedis</taxon>
        <taxon>Microsporidia</taxon>
        <taxon>Nematocida</taxon>
    </lineage>
</organism>
<keyword evidence="3" id="KW-0539">Nucleus</keyword>
<keyword evidence="8" id="KW-1185">Reference proteome</keyword>
<dbReference type="InterPro" id="IPR040453">
    <property type="entry name" value="Mnd1_HTH"/>
</dbReference>
<protein>
    <recommendedName>
        <fullName evidence="9">Meiotic nuclear division protein 1</fullName>
    </recommendedName>
</protein>
<comment type="caution">
    <text evidence="7">The sequence shown here is derived from an EMBL/GenBank/DDBJ whole genome shotgun (WGS) entry which is preliminary data.</text>
</comment>
<evidence type="ECO:0000256" key="1">
    <source>
        <dbReference type="ARBA" id="ARBA00004123"/>
    </source>
</evidence>
<comment type="subcellular location">
    <subcellularLocation>
        <location evidence="1">Nucleus</location>
    </subcellularLocation>
</comment>
<evidence type="ECO:0000256" key="3">
    <source>
        <dbReference type="ARBA" id="ARBA00023242"/>
    </source>
</evidence>
<name>A0A177EJ78_9MICR</name>
<dbReference type="Pfam" id="PF18517">
    <property type="entry name" value="LZ3wCH"/>
    <property type="match status" value="1"/>
</dbReference>
<dbReference type="STRING" id="1805483.A0A177EJ78"/>
<dbReference type="Proteomes" id="UP000185944">
    <property type="component" value="Unassembled WGS sequence"/>
</dbReference>
<evidence type="ECO:0008006" key="9">
    <source>
        <dbReference type="Google" id="ProtNLM"/>
    </source>
</evidence>
<evidence type="ECO:0000256" key="4">
    <source>
        <dbReference type="SAM" id="Coils"/>
    </source>
</evidence>
<dbReference type="InterPro" id="IPR040661">
    <property type="entry name" value="LZ3wCH"/>
</dbReference>
<dbReference type="GeneID" id="93646859"/>
<accession>A0A177EJ78</accession>
<evidence type="ECO:0000259" key="6">
    <source>
        <dbReference type="Pfam" id="PF18517"/>
    </source>
</evidence>
<evidence type="ECO:0000313" key="7">
    <source>
        <dbReference type="EMBL" id="OAG32034.1"/>
    </source>
</evidence>
<feature type="coiled-coil region" evidence="4">
    <location>
        <begin position="148"/>
        <end position="202"/>
    </location>
</feature>
<sequence length="261" mass="30180">MPTRSRHRQRRPVCPAIFRFGLGEDTTLGMPAAQALHQPAAARINTIKFAEEFSEMNRTKPLSMEEKENRIHALLQEHNTFYTLKEIEKLAPKVKGVVAQSVKEVLETLVADNRIKEQKIGSSTYFWSFMSDILIQKENHIKSLMHTISTYKETIAALTSKISEAEEQRIASPKRTRNLRELYTKQQEIKDAEAEITFYEQNNPNILRALKDTLHCLVNRINTHTHNIYVLKQYLCEHFNMDGNDFNTSFNISPDMDSIVD</sequence>
<evidence type="ECO:0000256" key="2">
    <source>
        <dbReference type="ARBA" id="ARBA00023054"/>
    </source>
</evidence>
<dbReference type="RefSeq" id="XP_067545635.1">
    <property type="nucleotide sequence ID" value="XM_067687927.1"/>
</dbReference>
<feature type="domain" description="Mnd1 HTH" evidence="5">
    <location>
        <begin position="71"/>
        <end position="129"/>
    </location>
</feature>
<feature type="domain" description="Leucine zipper with capping helix" evidence="6">
    <location>
        <begin position="219"/>
        <end position="257"/>
    </location>
</feature>